<dbReference type="InterPro" id="IPR029058">
    <property type="entry name" value="AB_hydrolase_fold"/>
</dbReference>
<keyword evidence="2 5" id="KW-0378">Hydrolase</keyword>
<dbReference type="InterPro" id="IPR050300">
    <property type="entry name" value="GDXG_lipolytic_enzyme"/>
</dbReference>
<name>A0A7C1FH15_9CHLR</name>
<dbReference type="GO" id="GO:0016787">
    <property type="term" value="F:hydrolase activity"/>
    <property type="evidence" value="ECO:0007669"/>
    <property type="project" value="UniProtKB-KW"/>
</dbReference>
<evidence type="ECO:0000256" key="3">
    <source>
        <dbReference type="PROSITE-ProRule" id="PRU10038"/>
    </source>
</evidence>
<dbReference type="InterPro" id="IPR033140">
    <property type="entry name" value="Lipase_GDXG_put_SER_AS"/>
</dbReference>
<proteinExistence type="inferred from homology"/>
<dbReference type="Gene3D" id="3.40.50.1820">
    <property type="entry name" value="alpha/beta hydrolase"/>
    <property type="match status" value="1"/>
</dbReference>
<comment type="caution">
    <text evidence="5">The sequence shown here is derived from an EMBL/GenBank/DDBJ whole genome shotgun (WGS) entry which is preliminary data.</text>
</comment>
<dbReference type="AlphaFoldDB" id="A0A7C1FH15"/>
<feature type="active site" evidence="3">
    <location>
        <position position="188"/>
    </location>
</feature>
<dbReference type="PROSITE" id="PS01174">
    <property type="entry name" value="LIPASE_GDXG_SER"/>
    <property type="match status" value="1"/>
</dbReference>
<feature type="domain" description="Alpha/beta hydrolase fold-3" evidence="4">
    <location>
        <begin position="113"/>
        <end position="314"/>
    </location>
</feature>
<dbReference type="InterPro" id="IPR013094">
    <property type="entry name" value="AB_hydrolase_3"/>
</dbReference>
<accession>A0A7C1FH15</accession>
<protein>
    <submittedName>
        <fullName evidence="5">Alpha/beta hydrolase</fullName>
    </submittedName>
</protein>
<comment type="similarity">
    <text evidence="1">Belongs to the 'GDXG' lipolytic enzyme family.</text>
</comment>
<dbReference type="PANTHER" id="PTHR48081:SF8">
    <property type="entry name" value="ALPHA_BETA HYDROLASE FOLD-3 DOMAIN-CONTAINING PROTEIN-RELATED"/>
    <property type="match status" value="1"/>
</dbReference>
<dbReference type="PROSITE" id="PS01173">
    <property type="entry name" value="LIPASE_GDXG_HIS"/>
    <property type="match status" value="1"/>
</dbReference>
<dbReference type="EMBL" id="DSMG01000084">
    <property type="protein sequence ID" value="HDX31556.1"/>
    <property type="molecule type" value="Genomic_DNA"/>
</dbReference>
<evidence type="ECO:0000256" key="1">
    <source>
        <dbReference type="ARBA" id="ARBA00010515"/>
    </source>
</evidence>
<organism evidence="5">
    <name type="scientific">Caldilinea aerophila</name>
    <dbReference type="NCBI Taxonomy" id="133453"/>
    <lineage>
        <taxon>Bacteria</taxon>
        <taxon>Bacillati</taxon>
        <taxon>Chloroflexota</taxon>
        <taxon>Caldilineae</taxon>
        <taxon>Caldilineales</taxon>
        <taxon>Caldilineaceae</taxon>
        <taxon>Caldilinea</taxon>
    </lineage>
</organism>
<dbReference type="Pfam" id="PF07859">
    <property type="entry name" value="Abhydrolase_3"/>
    <property type="match status" value="1"/>
</dbReference>
<dbReference type="SUPFAM" id="SSF53474">
    <property type="entry name" value="alpha/beta-Hydrolases"/>
    <property type="match status" value="1"/>
</dbReference>
<evidence type="ECO:0000256" key="2">
    <source>
        <dbReference type="ARBA" id="ARBA00022801"/>
    </source>
</evidence>
<evidence type="ECO:0000259" key="4">
    <source>
        <dbReference type="Pfam" id="PF07859"/>
    </source>
</evidence>
<dbReference type="InterPro" id="IPR002168">
    <property type="entry name" value="Lipase_GDXG_HIS_AS"/>
</dbReference>
<evidence type="ECO:0000313" key="5">
    <source>
        <dbReference type="EMBL" id="HDX31556.1"/>
    </source>
</evidence>
<reference evidence="5" key="1">
    <citation type="journal article" date="2020" name="mSystems">
        <title>Genome- and Community-Level Interaction Insights into Carbon Utilization and Element Cycling Functions of Hydrothermarchaeota in Hydrothermal Sediment.</title>
        <authorList>
            <person name="Zhou Z."/>
            <person name="Liu Y."/>
            <person name="Xu W."/>
            <person name="Pan J."/>
            <person name="Luo Z.H."/>
            <person name="Li M."/>
        </authorList>
    </citation>
    <scope>NUCLEOTIDE SEQUENCE [LARGE SCALE GENOMIC DNA]</scope>
    <source>
        <strain evidence="5">SpSt-289</strain>
    </source>
</reference>
<sequence>MAPGLPIVDFARRTRIYWEINRMMVRGSLRAVAHRIRRSPRVPGWSLAYESIVEMMKLSTPGDSIQSADEIRRPLERLTDVTRPIGVEQKTVNTALFRGEWVSTRASTDERIILYLHGGGYVSGSPATHLAVTARLAHEARARLFALDYRLAPEHPFPAQLEDAWAAYWWLMTEQGCSPEQIIVAGDSAGGGLTMALLLALRDAHAPLPAGGMGLSPWLDLTLSGETLLTNAPTDFLNLTILRTAARMYCDGYDPHHPLISPLYADLEGLPPLLIQVGSAEMLLDDSRRFAERARAAGVDVQLEIWDKMVHVWHFTWLIEPKARQAIRQAGSFVRQRIAAARQEQPILH</sequence>
<gene>
    <name evidence="5" type="ORF">ENQ20_08670</name>
</gene>
<dbReference type="PANTHER" id="PTHR48081">
    <property type="entry name" value="AB HYDROLASE SUPERFAMILY PROTEIN C4A8.06C"/>
    <property type="match status" value="1"/>
</dbReference>